<dbReference type="InterPro" id="IPR036390">
    <property type="entry name" value="WH_DNA-bd_sf"/>
</dbReference>
<accession>A0A1B2JCD4</accession>
<sequence length="251" mass="27892">MSYQPYNNFNDNAEGGGFTTYNNNDADGQGSQGKTQQRNTIKPVTIKQINDSKTIVSDGEFVVNGVELNMVSFVGIIRNVNDNTSSLTITIEDGTGSLDVRKWVDEGSDPSENNYPLGQYVYVTGLLKEFNEKKSLQQATINPIEDYNQVTYHYLSAIKVHVEANQQGSHQQGNSLFVSQNAHDHTNNNEPSEKVYRFIHDNTPSMVEGVPIQYIAQSLSLTDNEVVNYCNQLSDVGKIYNGNDDSSYLAV</sequence>
<comment type="similarity">
    <text evidence="2">Belongs to the replication factor A protein 2 family.</text>
</comment>
<dbReference type="Gene3D" id="1.10.10.10">
    <property type="entry name" value="Winged helix-like DNA-binding domain superfamily/Winged helix DNA-binding domain"/>
    <property type="match status" value="1"/>
</dbReference>
<dbReference type="Gene3D" id="2.40.50.140">
    <property type="entry name" value="Nucleic acid-binding proteins"/>
    <property type="match status" value="1"/>
</dbReference>
<keyword evidence="5" id="KW-0539">Nucleus</keyword>
<dbReference type="GO" id="GO:0000781">
    <property type="term" value="C:chromosome, telomeric region"/>
    <property type="evidence" value="ECO:0007669"/>
    <property type="project" value="TreeGrafter"/>
</dbReference>
<dbReference type="InterPro" id="IPR012340">
    <property type="entry name" value="NA-bd_OB-fold"/>
</dbReference>
<keyword evidence="3" id="KW-0235">DNA replication</keyword>
<gene>
    <name evidence="9" type="primary">RFA2</name>
    <name evidence="9" type="ORF">ATY40_BA7503287</name>
</gene>
<name>A0A1B2JCD4_PICPA</name>
<evidence type="ECO:0000256" key="4">
    <source>
        <dbReference type="ARBA" id="ARBA00023125"/>
    </source>
</evidence>
<dbReference type="Pfam" id="PF01336">
    <property type="entry name" value="tRNA_anti-codon"/>
    <property type="match status" value="1"/>
</dbReference>
<evidence type="ECO:0000256" key="2">
    <source>
        <dbReference type="ARBA" id="ARBA00007815"/>
    </source>
</evidence>
<dbReference type="AlphaFoldDB" id="A0A1B2JCD4"/>
<dbReference type="GO" id="GO:0006289">
    <property type="term" value="P:nucleotide-excision repair"/>
    <property type="evidence" value="ECO:0007669"/>
    <property type="project" value="TreeGrafter"/>
</dbReference>
<evidence type="ECO:0000259" key="8">
    <source>
        <dbReference type="Pfam" id="PF08784"/>
    </source>
</evidence>
<dbReference type="OrthoDB" id="25571at2759"/>
<dbReference type="Pfam" id="PF08784">
    <property type="entry name" value="RPA_C"/>
    <property type="match status" value="1"/>
</dbReference>
<evidence type="ECO:0000313" key="10">
    <source>
        <dbReference type="Proteomes" id="UP000094565"/>
    </source>
</evidence>
<evidence type="ECO:0000259" key="7">
    <source>
        <dbReference type="Pfam" id="PF01336"/>
    </source>
</evidence>
<dbReference type="Proteomes" id="UP000094565">
    <property type="component" value="Chromosome 2"/>
</dbReference>
<feature type="compositionally biased region" description="Polar residues" evidence="6">
    <location>
        <begin position="32"/>
        <end position="42"/>
    </location>
</feature>
<feature type="region of interest" description="Disordered" evidence="6">
    <location>
        <begin position="1"/>
        <end position="42"/>
    </location>
</feature>
<feature type="domain" description="OB" evidence="7">
    <location>
        <begin position="71"/>
        <end position="137"/>
    </location>
</feature>
<dbReference type="InterPro" id="IPR040260">
    <property type="entry name" value="RFA2-like"/>
</dbReference>
<evidence type="ECO:0000256" key="5">
    <source>
        <dbReference type="ARBA" id="ARBA00023242"/>
    </source>
</evidence>
<protein>
    <submittedName>
        <fullName evidence="9">BA75_03287T0</fullName>
    </submittedName>
</protein>
<feature type="compositionally biased region" description="Polar residues" evidence="6">
    <location>
        <begin position="1"/>
        <end position="11"/>
    </location>
</feature>
<dbReference type="GO" id="GO:0006260">
    <property type="term" value="P:DNA replication"/>
    <property type="evidence" value="ECO:0007669"/>
    <property type="project" value="UniProtKB-KW"/>
</dbReference>
<dbReference type="EMBL" id="CP014585">
    <property type="protein sequence ID" value="ANZ75703.1"/>
    <property type="molecule type" value="Genomic_DNA"/>
</dbReference>
<organism evidence="9 10">
    <name type="scientific">Komagataella pastoris</name>
    <name type="common">Yeast</name>
    <name type="synonym">Pichia pastoris</name>
    <dbReference type="NCBI Taxonomy" id="4922"/>
    <lineage>
        <taxon>Eukaryota</taxon>
        <taxon>Fungi</taxon>
        <taxon>Dikarya</taxon>
        <taxon>Ascomycota</taxon>
        <taxon>Saccharomycotina</taxon>
        <taxon>Pichiomycetes</taxon>
        <taxon>Pichiales</taxon>
        <taxon>Pichiaceae</taxon>
        <taxon>Komagataella</taxon>
    </lineage>
</organism>
<dbReference type="CDD" id="cd04478">
    <property type="entry name" value="RPA2_DBD_D"/>
    <property type="match status" value="1"/>
</dbReference>
<proteinExistence type="inferred from homology"/>
<reference evidence="9 10" key="1">
    <citation type="submission" date="2016-02" db="EMBL/GenBank/DDBJ databases">
        <title>Comparative genomic and transcriptomic foundation for Pichia pastoris.</title>
        <authorList>
            <person name="Love K.R."/>
            <person name="Shah K.A."/>
            <person name="Whittaker C.A."/>
            <person name="Wu J."/>
            <person name="Bartlett M.C."/>
            <person name="Ma D."/>
            <person name="Leeson R.L."/>
            <person name="Priest M."/>
            <person name="Young S.K."/>
            <person name="Love J.C."/>
        </authorList>
    </citation>
    <scope>NUCLEOTIDE SEQUENCE [LARGE SCALE GENOMIC DNA]</scope>
    <source>
        <strain evidence="9 10">ATCC 28485</strain>
    </source>
</reference>
<evidence type="ECO:0000256" key="3">
    <source>
        <dbReference type="ARBA" id="ARBA00022705"/>
    </source>
</evidence>
<dbReference type="PANTHER" id="PTHR13989">
    <property type="entry name" value="REPLICATION PROTEIN A-RELATED"/>
    <property type="match status" value="1"/>
</dbReference>
<dbReference type="InterPro" id="IPR036388">
    <property type="entry name" value="WH-like_DNA-bd_sf"/>
</dbReference>
<comment type="subcellular location">
    <subcellularLocation>
        <location evidence="1">Nucleus</location>
    </subcellularLocation>
</comment>
<feature type="domain" description="Replication protein A C-terminal" evidence="8">
    <location>
        <begin position="166"/>
        <end position="245"/>
    </location>
</feature>
<dbReference type="InterPro" id="IPR004365">
    <property type="entry name" value="NA-bd_OB_tRNA"/>
</dbReference>
<dbReference type="GO" id="GO:0035861">
    <property type="term" value="C:site of double-strand break"/>
    <property type="evidence" value="ECO:0007669"/>
    <property type="project" value="TreeGrafter"/>
</dbReference>
<dbReference type="InterPro" id="IPR014646">
    <property type="entry name" value="Rfa2/RPA32"/>
</dbReference>
<keyword evidence="4" id="KW-0238">DNA-binding</keyword>
<evidence type="ECO:0000256" key="6">
    <source>
        <dbReference type="SAM" id="MobiDB-lite"/>
    </source>
</evidence>
<evidence type="ECO:0000256" key="1">
    <source>
        <dbReference type="ARBA" id="ARBA00004123"/>
    </source>
</evidence>
<dbReference type="InterPro" id="IPR014892">
    <property type="entry name" value="RPA_C"/>
</dbReference>
<dbReference type="PIRSF" id="PIRSF036949">
    <property type="entry name" value="RPA32"/>
    <property type="match status" value="1"/>
</dbReference>
<keyword evidence="10" id="KW-1185">Reference proteome</keyword>
<dbReference type="PANTHER" id="PTHR13989:SF16">
    <property type="entry name" value="REPLICATION PROTEIN A2"/>
    <property type="match status" value="1"/>
</dbReference>
<dbReference type="GO" id="GO:0005662">
    <property type="term" value="C:DNA replication factor A complex"/>
    <property type="evidence" value="ECO:0007669"/>
    <property type="project" value="TreeGrafter"/>
</dbReference>
<dbReference type="SUPFAM" id="SSF50249">
    <property type="entry name" value="Nucleic acid-binding proteins"/>
    <property type="match status" value="1"/>
</dbReference>
<dbReference type="GO" id="GO:0003697">
    <property type="term" value="F:single-stranded DNA binding"/>
    <property type="evidence" value="ECO:0007669"/>
    <property type="project" value="TreeGrafter"/>
</dbReference>
<dbReference type="GO" id="GO:0000724">
    <property type="term" value="P:double-strand break repair via homologous recombination"/>
    <property type="evidence" value="ECO:0007669"/>
    <property type="project" value="TreeGrafter"/>
</dbReference>
<dbReference type="SUPFAM" id="SSF46785">
    <property type="entry name" value="Winged helix' DNA-binding domain"/>
    <property type="match status" value="1"/>
</dbReference>
<evidence type="ECO:0000313" key="9">
    <source>
        <dbReference type="EMBL" id="ANZ75703.1"/>
    </source>
</evidence>